<accession>A0ABV7DSB2</accession>
<dbReference type="RefSeq" id="WP_197644406.1">
    <property type="nucleotide sequence ID" value="NZ_JAEACP010000011.1"/>
</dbReference>
<evidence type="ECO:0000313" key="2">
    <source>
        <dbReference type="Proteomes" id="UP001595445"/>
    </source>
</evidence>
<keyword evidence="2" id="KW-1185">Reference proteome</keyword>
<comment type="caution">
    <text evidence="1">The sequence shown here is derived from an EMBL/GenBank/DDBJ whole genome shotgun (WGS) entry which is preliminary data.</text>
</comment>
<protein>
    <submittedName>
        <fullName evidence="1">Uncharacterized protein</fullName>
    </submittedName>
</protein>
<organism evidence="1 2">
    <name type="scientific">Tabrizicola soli</name>
    <dbReference type="NCBI Taxonomy" id="2185115"/>
    <lineage>
        <taxon>Bacteria</taxon>
        <taxon>Pseudomonadati</taxon>
        <taxon>Pseudomonadota</taxon>
        <taxon>Alphaproteobacteria</taxon>
        <taxon>Rhodobacterales</taxon>
        <taxon>Paracoccaceae</taxon>
        <taxon>Tabrizicola</taxon>
    </lineage>
</organism>
<sequence>MLITPSLLHVKTRTGRDRQEDAARLVGGTAPASWRVEGIRADLVLSRLEVPVLRLGPEVTEWNCIRADHTRMAEAGEWADLLESLRFADEERSMASGGRRVAALISEGLRGALLAALDRQDWGAARTELARFDAVLAMHPENHAAAHLLAQAHVDFGAALGLAAGQGRLSRDLSAESAAHYAEAEDLLLSFDPIELMSPLLAGTRYLLVRGIEDGAGLCRDWFEDWCDLDPLDAAVHATHAIDMLPDWFGSLQGFEKEARRAAGMTQGATGKAAYAIFHIAAQERLGDFLPNLDVELFFAALGDYQDATGCQHRANVAADLLTRMVHDYRAAGPDAVWQLTKARAALSDVLWNRVKEIHLDCWTHGADGLAFALAEVFGPALARGARIVRWGEGLGSRIPRA</sequence>
<evidence type="ECO:0000313" key="1">
    <source>
        <dbReference type="EMBL" id="MFC3085407.1"/>
    </source>
</evidence>
<dbReference type="Proteomes" id="UP001595445">
    <property type="component" value="Unassembled WGS sequence"/>
</dbReference>
<proteinExistence type="predicted"/>
<dbReference type="EMBL" id="JBHRSM010000010">
    <property type="protein sequence ID" value="MFC3085407.1"/>
    <property type="molecule type" value="Genomic_DNA"/>
</dbReference>
<reference evidence="2" key="1">
    <citation type="journal article" date="2019" name="Int. J. Syst. Evol. Microbiol.">
        <title>The Global Catalogue of Microorganisms (GCM) 10K type strain sequencing project: providing services to taxonomists for standard genome sequencing and annotation.</title>
        <authorList>
            <consortium name="The Broad Institute Genomics Platform"/>
            <consortium name="The Broad Institute Genome Sequencing Center for Infectious Disease"/>
            <person name="Wu L."/>
            <person name="Ma J."/>
        </authorList>
    </citation>
    <scope>NUCLEOTIDE SEQUENCE [LARGE SCALE GENOMIC DNA]</scope>
    <source>
        <strain evidence="2">KCTC 62102</strain>
    </source>
</reference>
<name>A0ABV7DSB2_9RHOB</name>
<gene>
    <name evidence="1" type="ORF">ACFOD6_05025</name>
</gene>